<dbReference type="EMBL" id="JBFOLJ010000002">
    <property type="protein sequence ID" value="KAL2555112.1"/>
    <property type="molecule type" value="Genomic_DNA"/>
</dbReference>
<keyword evidence="3" id="KW-1185">Reference proteome</keyword>
<feature type="region of interest" description="Disordered" evidence="1">
    <location>
        <begin position="1"/>
        <end position="24"/>
    </location>
</feature>
<dbReference type="InterPro" id="IPR008587">
    <property type="entry name" value="FPP_plant"/>
</dbReference>
<dbReference type="Pfam" id="PF05911">
    <property type="entry name" value="FPP"/>
    <property type="match status" value="1"/>
</dbReference>
<gene>
    <name evidence="2" type="ORF">Fot_08731</name>
</gene>
<evidence type="ECO:0000256" key="1">
    <source>
        <dbReference type="SAM" id="MobiDB-lite"/>
    </source>
</evidence>
<reference evidence="3" key="1">
    <citation type="submission" date="2024-07" db="EMBL/GenBank/DDBJ databases">
        <title>Two chromosome-level genome assemblies of Korean endemic species Abeliophyllum distichum and Forsythia ovata (Oleaceae).</title>
        <authorList>
            <person name="Jang H."/>
        </authorList>
    </citation>
    <scope>NUCLEOTIDE SEQUENCE [LARGE SCALE GENOMIC DNA]</scope>
</reference>
<organism evidence="2 3">
    <name type="scientific">Forsythia ovata</name>
    <dbReference type="NCBI Taxonomy" id="205694"/>
    <lineage>
        <taxon>Eukaryota</taxon>
        <taxon>Viridiplantae</taxon>
        <taxon>Streptophyta</taxon>
        <taxon>Embryophyta</taxon>
        <taxon>Tracheophyta</taxon>
        <taxon>Spermatophyta</taxon>
        <taxon>Magnoliopsida</taxon>
        <taxon>eudicotyledons</taxon>
        <taxon>Gunneridae</taxon>
        <taxon>Pentapetalae</taxon>
        <taxon>asterids</taxon>
        <taxon>lamiids</taxon>
        <taxon>Lamiales</taxon>
        <taxon>Oleaceae</taxon>
        <taxon>Forsythieae</taxon>
        <taxon>Forsythia</taxon>
    </lineage>
</organism>
<dbReference type="AlphaFoldDB" id="A0ABD1WZF7"/>
<evidence type="ECO:0000313" key="2">
    <source>
        <dbReference type="EMBL" id="KAL2555112.1"/>
    </source>
</evidence>
<dbReference type="InterPro" id="IPR036396">
    <property type="entry name" value="Cyt_P450_sf"/>
</dbReference>
<feature type="compositionally biased region" description="Basic and acidic residues" evidence="1">
    <location>
        <begin position="7"/>
        <end position="16"/>
    </location>
</feature>
<comment type="caution">
    <text evidence="2">The sequence shown here is derived from an EMBL/GenBank/DDBJ whole genome shotgun (WGS) entry which is preliminary data.</text>
</comment>
<protein>
    <submittedName>
        <fullName evidence="2">Filament-like plant protein 7</fullName>
    </submittedName>
</protein>
<evidence type="ECO:0000313" key="3">
    <source>
        <dbReference type="Proteomes" id="UP001604277"/>
    </source>
</evidence>
<proteinExistence type="predicted"/>
<name>A0ABD1WZF7_9LAMI</name>
<sequence>MASRLTQAEEQHEESSKGQTTVEPGKHLHFVWELPLASMSDLGSDDKASYHESWASALTSELEHFKNEQQMGTPSHKTRLWGPDCMEFRPERWLDDDRVFQLCD</sequence>
<dbReference type="Proteomes" id="UP001604277">
    <property type="component" value="Unassembled WGS sequence"/>
</dbReference>
<accession>A0ABD1WZF7</accession>
<dbReference type="SUPFAM" id="SSF48264">
    <property type="entry name" value="Cytochrome P450"/>
    <property type="match status" value="1"/>
</dbReference>